<proteinExistence type="predicted"/>
<sequence length="305" mass="33357">MNDEPQREEDLTLEYGPACCATLGQVTAGSRSSDLSEHNPMEQVGPSPTRPAQLYTVYLTCDSGAWWSMQQDYVWCLEADPVPPPRLKGWGAGLWDPGPDQTLLVLLLDLIPQLGPELLLLLHLSPQGGAVGLRGLPQPGRTAETRPEEHPAGLHHLLHQAPPRCPLLAAPLLLLAPDLRQRLLHQLLLLLLLPPPLLQLGGQMLPHHGQEVSVPGQEVVVPGQEVVVLLLAPPSLLLQAPVQLPEPGPPGQESLVLLLLVLEPQGLLLLQLDHQRPPETRDHKRPPETIRDQGTGLEIRDHQRP</sequence>
<accession>A0A4Z2FVK3</accession>
<dbReference type="EMBL" id="SRLO01000876">
    <property type="protein sequence ID" value="TNN44920.1"/>
    <property type="molecule type" value="Genomic_DNA"/>
</dbReference>
<organism evidence="2 3">
    <name type="scientific">Liparis tanakae</name>
    <name type="common">Tanaka's snailfish</name>
    <dbReference type="NCBI Taxonomy" id="230148"/>
    <lineage>
        <taxon>Eukaryota</taxon>
        <taxon>Metazoa</taxon>
        <taxon>Chordata</taxon>
        <taxon>Craniata</taxon>
        <taxon>Vertebrata</taxon>
        <taxon>Euteleostomi</taxon>
        <taxon>Actinopterygii</taxon>
        <taxon>Neopterygii</taxon>
        <taxon>Teleostei</taxon>
        <taxon>Neoteleostei</taxon>
        <taxon>Acanthomorphata</taxon>
        <taxon>Eupercaria</taxon>
        <taxon>Perciformes</taxon>
        <taxon>Cottioidei</taxon>
        <taxon>Cottales</taxon>
        <taxon>Liparidae</taxon>
        <taxon>Liparis</taxon>
    </lineage>
</organism>
<evidence type="ECO:0000313" key="2">
    <source>
        <dbReference type="EMBL" id="TNN44920.1"/>
    </source>
</evidence>
<evidence type="ECO:0000256" key="1">
    <source>
        <dbReference type="SAM" id="MobiDB-lite"/>
    </source>
</evidence>
<keyword evidence="3" id="KW-1185">Reference proteome</keyword>
<comment type="caution">
    <text evidence="2">The sequence shown here is derived from an EMBL/GenBank/DDBJ whole genome shotgun (WGS) entry which is preliminary data.</text>
</comment>
<reference evidence="2 3" key="1">
    <citation type="submission" date="2019-03" db="EMBL/GenBank/DDBJ databases">
        <title>First draft genome of Liparis tanakae, snailfish: a comprehensive survey of snailfish specific genes.</title>
        <authorList>
            <person name="Kim W."/>
            <person name="Song I."/>
            <person name="Jeong J.-H."/>
            <person name="Kim D."/>
            <person name="Kim S."/>
            <person name="Ryu S."/>
            <person name="Song J.Y."/>
            <person name="Lee S.K."/>
        </authorList>
    </citation>
    <scope>NUCLEOTIDE SEQUENCE [LARGE SCALE GENOMIC DNA]</scope>
    <source>
        <tissue evidence="2">Muscle</tissue>
    </source>
</reference>
<protein>
    <submittedName>
        <fullName evidence="2">Uncharacterized protein</fullName>
    </submittedName>
</protein>
<feature type="compositionally biased region" description="Basic and acidic residues" evidence="1">
    <location>
        <begin position="273"/>
        <end position="291"/>
    </location>
</feature>
<dbReference type="Proteomes" id="UP000314294">
    <property type="component" value="Unassembled WGS sequence"/>
</dbReference>
<evidence type="ECO:0000313" key="3">
    <source>
        <dbReference type="Proteomes" id="UP000314294"/>
    </source>
</evidence>
<dbReference type="AlphaFoldDB" id="A0A4Z2FVK3"/>
<name>A0A4Z2FVK3_9TELE</name>
<gene>
    <name evidence="2" type="ORF">EYF80_044855</name>
</gene>
<feature type="region of interest" description="Disordered" evidence="1">
    <location>
        <begin position="272"/>
        <end position="305"/>
    </location>
</feature>